<feature type="domain" description="Calcineurin-like phosphoesterase" evidence="1">
    <location>
        <begin position="7"/>
        <end position="167"/>
    </location>
</feature>
<dbReference type="OrthoDB" id="630188at2759"/>
<dbReference type="AlphaFoldDB" id="A0A9P6YN57"/>
<name>A0A9P6YN57_RHIOR</name>
<evidence type="ECO:0000259" key="1">
    <source>
        <dbReference type="Pfam" id="PF00149"/>
    </source>
</evidence>
<dbReference type="Pfam" id="PF00149">
    <property type="entry name" value="Metallophos"/>
    <property type="match status" value="1"/>
</dbReference>
<dbReference type="InterPro" id="IPR029052">
    <property type="entry name" value="Metallo-depent_PP-like"/>
</dbReference>
<dbReference type="EMBL" id="JAANIT010000059">
    <property type="protein sequence ID" value="KAG1552952.1"/>
    <property type="molecule type" value="Genomic_DNA"/>
</dbReference>
<dbReference type="SUPFAM" id="SSF56300">
    <property type="entry name" value="Metallo-dependent phosphatases"/>
    <property type="match status" value="1"/>
</dbReference>
<gene>
    <name evidence="2" type="ORF">G6F51_000895</name>
</gene>
<dbReference type="GO" id="GO:0016787">
    <property type="term" value="F:hydrolase activity"/>
    <property type="evidence" value="ECO:0007669"/>
    <property type="project" value="InterPro"/>
</dbReference>
<protein>
    <recommendedName>
        <fullName evidence="1">Calcineurin-like phosphoesterase domain-containing protein</fullName>
    </recommendedName>
</protein>
<reference evidence="2" key="1">
    <citation type="journal article" date="2020" name="Microb. Genom.">
        <title>Genetic diversity of clinical and environmental Mucorales isolates obtained from an investigation of mucormycosis cases among solid organ transplant recipients.</title>
        <authorList>
            <person name="Nguyen M.H."/>
            <person name="Kaul D."/>
            <person name="Muto C."/>
            <person name="Cheng S.J."/>
            <person name="Richter R.A."/>
            <person name="Bruno V.M."/>
            <person name="Liu G."/>
            <person name="Beyhan S."/>
            <person name="Sundermann A.J."/>
            <person name="Mounaud S."/>
            <person name="Pasculle A.W."/>
            <person name="Nierman W.C."/>
            <person name="Driscoll E."/>
            <person name="Cumbie R."/>
            <person name="Clancy C.J."/>
            <person name="Dupont C.L."/>
        </authorList>
    </citation>
    <scope>NUCLEOTIDE SEQUENCE</scope>
    <source>
        <strain evidence="2">GL16</strain>
    </source>
</reference>
<dbReference type="PANTHER" id="PTHR12905">
    <property type="entry name" value="METALLOPHOSPHOESTERASE"/>
    <property type="match status" value="1"/>
</dbReference>
<comment type="caution">
    <text evidence="2">The sequence shown here is derived from an EMBL/GenBank/DDBJ whole genome shotgun (WGS) entry which is preliminary data.</text>
</comment>
<evidence type="ECO:0000313" key="3">
    <source>
        <dbReference type="Proteomes" id="UP000717996"/>
    </source>
</evidence>
<dbReference type="InterPro" id="IPR051693">
    <property type="entry name" value="UPF0046_metallophosphoest"/>
</dbReference>
<evidence type="ECO:0000313" key="2">
    <source>
        <dbReference type="EMBL" id="KAG1552952.1"/>
    </source>
</evidence>
<accession>A0A9P6YN57</accession>
<dbReference type="Proteomes" id="UP000717996">
    <property type="component" value="Unassembled WGS sequence"/>
</dbReference>
<dbReference type="Gene3D" id="3.60.21.10">
    <property type="match status" value="1"/>
</dbReference>
<dbReference type="OMA" id="HTPPYGI"/>
<sequence length="204" mass="23641">METSSQVHAGDITRRSTTNEFVEVIEWLGSLPHKRCRIKIITGGNHDHYLDEDFGGFREKQKILALMEFNKLTYLEHQFYQLPPELGSLRLFVSPYAPIHLGGAFMLEDMSNIWNDIPPVDILVSHTPPFGYQDQVIRNSRHVGCCYLRDKIKQIKPKVSIFGHIHEAHGYTFDEEGILYINACLNDYRYRPINTPITFDMSIE</sequence>
<proteinExistence type="predicted"/>
<organism evidence="2 3">
    <name type="scientific">Rhizopus oryzae</name>
    <name type="common">Mucormycosis agent</name>
    <name type="synonym">Rhizopus arrhizus var. delemar</name>
    <dbReference type="NCBI Taxonomy" id="64495"/>
    <lineage>
        <taxon>Eukaryota</taxon>
        <taxon>Fungi</taxon>
        <taxon>Fungi incertae sedis</taxon>
        <taxon>Mucoromycota</taxon>
        <taxon>Mucoromycotina</taxon>
        <taxon>Mucoromycetes</taxon>
        <taxon>Mucorales</taxon>
        <taxon>Mucorineae</taxon>
        <taxon>Rhizopodaceae</taxon>
        <taxon>Rhizopus</taxon>
    </lineage>
</organism>
<dbReference type="InterPro" id="IPR004843">
    <property type="entry name" value="Calcineurin-like_PHP"/>
</dbReference>
<dbReference type="PANTHER" id="PTHR12905:SF0">
    <property type="entry name" value="CALCINEURIN-LIKE PHOSPHOESTERASE DOMAIN-CONTAINING PROTEIN"/>
    <property type="match status" value="1"/>
</dbReference>